<gene>
    <name evidence="1" type="ORF">NE619_04310</name>
</gene>
<reference evidence="1 2" key="1">
    <citation type="submission" date="2022-06" db="EMBL/GenBank/DDBJ databases">
        <title>Isolation of gut microbiota from human fecal samples.</title>
        <authorList>
            <person name="Pamer E.G."/>
            <person name="Barat B."/>
            <person name="Waligurski E."/>
            <person name="Medina S."/>
            <person name="Paddock L."/>
            <person name="Mostad J."/>
        </authorList>
    </citation>
    <scope>NUCLEOTIDE SEQUENCE [LARGE SCALE GENOMIC DNA]</scope>
    <source>
        <strain evidence="1 2">SL.3.17</strain>
    </source>
</reference>
<accession>A0ABT1RLA1</accession>
<evidence type="ECO:0000313" key="1">
    <source>
        <dbReference type="EMBL" id="MCQ4635940.1"/>
    </source>
</evidence>
<name>A0ABT1RLA1_9FIRM</name>
<dbReference type="Proteomes" id="UP001524502">
    <property type="component" value="Unassembled WGS sequence"/>
</dbReference>
<organism evidence="1 2">
    <name type="scientific">Anaerovorax odorimutans</name>
    <dbReference type="NCBI Taxonomy" id="109327"/>
    <lineage>
        <taxon>Bacteria</taxon>
        <taxon>Bacillati</taxon>
        <taxon>Bacillota</taxon>
        <taxon>Clostridia</taxon>
        <taxon>Peptostreptococcales</taxon>
        <taxon>Anaerovoracaceae</taxon>
        <taxon>Anaerovorax</taxon>
    </lineage>
</organism>
<dbReference type="RefSeq" id="WP_256131126.1">
    <property type="nucleotide sequence ID" value="NZ_JANFXK010000003.1"/>
</dbReference>
<comment type="caution">
    <text evidence="1">The sequence shown here is derived from an EMBL/GenBank/DDBJ whole genome shotgun (WGS) entry which is preliminary data.</text>
</comment>
<sequence>MKSTIRKSTYQAIYRLLDRVSPLESDCGKLCGAACCTCGGDSDDDDFQLGIYLLPGEEKLFSQKEEWLKWSAERAEDFDFPDSWFGKIHFIRCKTPPVCPREHRPLQCRFFPLAPHLTEEGELRLILCTTPLPYSCPLIDRQMKLTPSFIQATYTVWTHLIRDPLIYDLVLMDSEDREAEGVPVKIVR</sequence>
<proteinExistence type="predicted"/>
<evidence type="ECO:0008006" key="3">
    <source>
        <dbReference type="Google" id="ProtNLM"/>
    </source>
</evidence>
<keyword evidence="2" id="KW-1185">Reference proteome</keyword>
<protein>
    <recommendedName>
        <fullName evidence="3">YkgJ family cysteine cluster protein</fullName>
    </recommendedName>
</protein>
<evidence type="ECO:0000313" key="2">
    <source>
        <dbReference type="Proteomes" id="UP001524502"/>
    </source>
</evidence>
<dbReference type="EMBL" id="JANFXK010000003">
    <property type="protein sequence ID" value="MCQ4635940.1"/>
    <property type="molecule type" value="Genomic_DNA"/>
</dbReference>